<dbReference type="EMBL" id="BMAU01021427">
    <property type="protein sequence ID" value="GFY34691.1"/>
    <property type="molecule type" value="Genomic_DNA"/>
</dbReference>
<comment type="caution">
    <text evidence="2">The sequence shown here is derived from an EMBL/GenBank/DDBJ whole genome shotgun (WGS) entry which is preliminary data.</text>
</comment>
<sequence length="117" mass="13207">MSFHFISSSHSPTKAEVGADVFLMTPKSSRLHRPGQEKKEIRAKRQERIWTHPVLLHVICSLQEKKRKKGEQAKSNASHIPVGGMGKRLQHFGESEKKNQTLEQTPPDENSTGVRAN</sequence>
<gene>
    <name evidence="2" type="ORF">TNCV_4701721</name>
</gene>
<feature type="compositionally biased region" description="Polar residues" evidence="1">
    <location>
        <begin position="101"/>
        <end position="117"/>
    </location>
</feature>
<evidence type="ECO:0000256" key="1">
    <source>
        <dbReference type="SAM" id="MobiDB-lite"/>
    </source>
</evidence>
<dbReference type="Proteomes" id="UP000887159">
    <property type="component" value="Unassembled WGS sequence"/>
</dbReference>
<keyword evidence="3" id="KW-1185">Reference proteome</keyword>
<name>A0A8X6WIY7_TRICX</name>
<feature type="compositionally biased region" description="Basic and acidic residues" evidence="1">
    <location>
        <begin position="91"/>
        <end position="100"/>
    </location>
</feature>
<dbReference type="AlphaFoldDB" id="A0A8X6WIY7"/>
<protein>
    <submittedName>
        <fullName evidence="2">Uncharacterized protein</fullName>
    </submittedName>
</protein>
<organism evidence="2 3">
    <name type="scientific">Trichonephila clavipes</name>
    <name type="common">Golden silk orbweaver</name>
    <name type="synonym">Nephila clavipes</name>
    <dbReference type="NCBI Taxonomy" id="2585209"/>
    <lineage>
        <taxon>Eukaryota</taxon>
        <taxon>Metazoa</taxon>
        <taxon>Ecdysozoa</taxon>
        <taxon>Arthropoda</taxon>
        <taxon>Chelicerata</taxon>
        <taxon>Arachnida</taxon>
        <taxon>Araneae</taxon>
        <taxon>Araneomorphae</taxon>
        <taxon>Entelegynae</taxon>
        <taxon>Araneoidea</taxon>
        <taxon>Nephilidae</taxon>
        <taxon>Trichonephila</taxon>
    </lineage>
</organism>
<feature type="region of interest" description="Disordered" evidence="1">
    <location>
        <begin position="65"/>
        <end position="117"/>
    </location>
</feature>
<evidence type="ECO:0000313" key="2">
    <source>
        <dbReference type="EMBL" id="GFY34691.1"/>
    </source>
</evidence>
<reference evidence="2" key="1">
    <citation type="submission" date="2020-08" db="EMBL/GenBank/DDBJ databases">
        <title>Multicomponent nature underlies the extraordinary mechanical properties of spider dragline silk.</title>
        <authorList>
            <person name="Kono N."/>
            <person name="Nakamura H."/>
            <person name="Mori M."/>
            <person name="Yoshida Y."/>
            <person name="Ohtoshi R."/>
            <person name="Malay A.D."/>
            <person name="Moran D.A.P."/>
            <person name="Tomita M."/>
            <person name="Numata K."/>
            <person name="Arakawa K."/>
        </authorList>
    </citation>
    <scope>NUCLEOTIDE SEQUENCE</scope>
</reference>
<evidence type="ECO:0000313" key="3">
    <source>
        <dbReference type="Proteomes" id="UP000887159"/>
    </source>
</evidence>
<proteinExistence type="predicted"/>
<accession>A0A8X6WIY7</accession>